<proteinExistence type="predicted"/>
<keyword evidence="2" id="KW-1185">Reference proteome</keyword>
<accession>A0A2T5BX86</accession>
<dbReference type="AlphaFoldDB" id="A0A2T5BX86"/>
<comment type="caution">
    <text evidence="1">The sequence shown here is derived from an EMBL/GenBank/DDBJ whole genome shotgun (WGS) entry which is preliminary data.</text>
</comment>
<organism evidence="1 2">
    <name type="scientific">Mangrovibacterium marinum</name>
    <dbReference type="NCBI Taxonomy" id="1639118"/>
    <lineage>
        <taxon>Bacteria</taxon>
        <taxon>Pseudomonadati</taxon>
        <taxon>Bacteroidota</taxon>
        <taxon>Bacteroidia</taxon>
        <taxon>Marinilabiliales</taxon>
        <taxon>Prolixibacteraceae</taxon>
        <taxon>Mangrovibacterium</taxon>
    </lineage>
</organism>
<evidence type="ECO:0000313" key="1">
    <source>
        <dbReference type="EMBL" id="PTN04491.1"/>
    </source>
</evidence>
<reference evidence="1 2" key="1">
    <citation type="submission" date="2018-04" db="EMBL/GenBank/DDBJ databases">
        <title>Genomic Encyclopedia of Archaeal and Bacterial Type Strains, Phase II (KMG-II): from individual species to whole genera.</title>
        <authorList>
            <person name="Goeker M."/>
        </authorList>
    </citation>
    <scope>NUCLEOTIDE SEQUENCE [LARGE SCALE GENOMIC DNA]</scope>
    <source>
        <strain evidence="1 2">DSM 28823</strain>
    </source>
</reference>
<dbReference type="EMBL" id="QAAD01000031">
    <property type="protein sequence ID" value="PTN04491.1"/>
    <property type="molecule type" value="Genomic_DNA"/>
</dbReference>
<sequence>MPINSSLLIKHGNILPFVTFAAAKRHKKTCQKNLAGEFFYAVR</sequence>
<protein>
    <submittedName>
        <fullName evidence="1">Uncharacterized protein</fullName>
    </submittedName>
</protein>
<gene>
    <name evidence="1" type="ORF">C8N47_13126</name>
</gene>
<evidence type="ECO:0000313" key="2">
    <source>
        <dbReference type="Proteomes" id="UP000243525"/>
    </source>
</evidence>
<dbReference type="Proteomes" id="UP000243525">
    <property type="component" value="Unassembled WGS sequence"/>
</dbReference>
<name>A0A2T5BX86_9BACT</name>